<dbReference type="Gene3D" id="3.40.50.720">
    <property type="entry name" value="NAD(P)-binding Rossmann-like Domain"/>
    <property type="match status" value="1"/>
</dbReference>
<dbReference type="RefSeq" id="WP_163953294.1">
    <property type="nucleotide sequence ID" value="NZ_JAAIKC010000018.1"/>
</dbReference>
<dbReference type="EMBL" id="JAAIKC010000018">
    <property type="protein sequence ID" value="NEW09441.1"/>
    <property type="molecule type" value="Genomic_DNA"/>
</dbReference>
<evidence type="ECO:0000256" key="5">
    <source>
        <dbReference type="ARBA" id="ARBA00023002"/>
    </source>
</evidence>
<proteinExistence type="inferred from homology"/>
<dbReference type="GO" id="GO:0005737">
    <property type="term" value="C:cytoplasm"/>
    <property type="evidence" value="ECO:0007669"/>
    <property type="project" value="UniProtKB-SubCell"/>
</dbReference>
<evidence type="ECO:0000256" key="1">
    <source>
        <dbReference type="ARBA" id="ARBA00004496"/>
    </source>
</evidence>
<dbReference type="PANTHER" id="PTHR44085">
    <property type="entry name" value="SEPIAPTERIN REDUCTASE"/>
    <property type="match status" value="1"/>
</dbReference>
<comment type="subcellular location">
    <subcellularLocation>
        <location evidence="1">Cytoplasm</location>
    </subcellularLocation>
</comment>
<dbReference type="GO" id="GO:0006729">
    <property type="term" value="P:tetrahydrobiopterin biosynthetic process"/>
    <property type="evidence" value="ECO:0007669"/>
    <property type="project" value="TreeGrafter"/>
</dbReference>
<accession>A0A6G4A6J1</accession>
<dbReference type="SUPFAM" id="SSF51735">
    <property type="entry name" value="NAD(P)-binding Rossmann-fold domains"/>
    <property type="match status" value="1"/>
</dbReference>
<dbReference type="EC" id="1.1.1.320" evidence="6"/>
<keyword evidence="4" id="KW-0521">NADP</keyword>
<evidence type="ECO:0000313" key="6">
    <source>
        <dbReference type="EMBL" id="NEW09441.1"/>
    </source>
</evidence>
<comment type="caution">
    <text evidence="6">The sequence shown here is derived from an EMBL/GenBank/DDBJ whole genome shotgun (WGS) entry which is preliminary data.</text>
</comment>
<keyword evidence="5 6" id="KW-0560">Oxidoreductase</keyword>
<dbReference type="InterPro" id="IPR036291">
    <property type="entry name" value="NAD(P)-bd_dom_sf"/>
</dbReference>
<dbReference type="InterPro" id="IPR020904">
    <property type="entry name" value="Sc_DH/Rdtase_CS"/>
</dbReference>
<sequence>MDVYLITGGSKGLGAAMISQLLQQGAAIYYIARNENETLRQESLRTEGSLTFYAYDLAHMDGLDSLLERILSAANLDEASSITLINNAGTLEPMTAIGRATNEDLQRSMQVNLIAPMLLTNSFIRQTQAFPLKKRVVGISSGAGKKPYPGWGAYCTAKAGLDMLTRCVGVEQEGQANPVEVYSVAPGVVDTEMQQEIRAASEEDFPQVSRFVQLKEQGDLQTPEATAKQLLRLLRENAFVQGEIADLRTKKPES</sequence>
<dbReference type="PANTHER" id="PTHR44085:SF2">
    <property type="entry name" value="SEPIAPTERIN REDUCTASE"/>
    <property type="match status" value="1"/>
</dbReference>
<comment type="similarity">
    <text evidence="2">Belongs to the short-chain dehydrogenases/reductases (SDR) family.</text>
</comment>
<dbReference type="NCBIfam" id="NF005381">
    <property type="entry name" value="PRK06924.1"/>
    <property type="match status" value="1"/>
</dbReference>
<dbReference type="Pfam" id="PF00106">
    <property type="entry name" value="adh_short"/>
    <property type="match status" value="1"/>
</dbReference>
<dbReference type="InterPro" id="IPR051721">
    <property type="entry name" value="Biopterin_syn/organic_redct"/>
</dbReference>
<gene>
    <name evidence="6" type="ORF">GK047_26215</name>
</gene>
<evidence type="ECO:0000256" key="4">
    <source>
        <dbReference type="ARBA" id="ARBA00022857"/>
    </source>
</evidence>
<dbReference type="PRINTS" id="PR00081">
    <property type="entry name" value="GDHRDH"/>
</dbReference>
<organism evidence="6">
    <name type="scientific">Paenibacillus sp. SYP-B3998</name>
    <dbReference type="NCBI Taxonomy" id="2678564"/>
    <lineage>
        <taxon>Bacteria</taxon>
        <taxon>Bacillati</taxon>
        <taxon>Bacillota</taxon>
        <taxon>Bacilli</taxon>
        <taxon>Bacillales</taxon>
        <taxon>Paenibacillaceae</taxon>
        <taxon>Paenibacillus</taxon>
    </lineage>
</organism>
<evidence type="ECO:0000256" key="2">
    <source>
        <dbReference type="ARBA" id="ARBA00006484"/>
    </source>
</evidence>
<dbReference type="AlphaFoldDB" id="A0A6G4A6J1"/>
<dbReference type="CDD" id="cd05367">
    <property type="entry name" value="SPR-like_SDR_c"/>
    <property type="match status" value="1"/>
</dbReference>
<dbReference type="InterPro" id="IPR002347">
    <property type="entry name" value="SDR_fam"/>
</dbReference>
<protein>
    <submittedName>
        <fullName evidence="6">(S)-benzoin forming benzil reductase</fullName>
        <ecNumber evidence="6">1.1.1.320</ecNumber>
    </submittedName>
</protein>
<name>A0A6G4A6J1_9BACL</name>
<reference evidence="6" key="1">
    <citation type="submission" date="2020-02" db="EMBL/GenBank/DDBJ databases">
        <authorList>
            <person name="Shen X.-R."/>
            <person name="Zhang Y.-X."/>
        </authorList>
    </citation>
    <scope>NUCLEOTIDE SEQUENCE</scope>
    <source>
        <strain evidence="6">SYP-B3998</strain>
    </source>
</reference>
<dbReference type="PROSITE" id="PS00061">
    <property type="entry name" value="ADH_SHORT"/>
    <property type="match status" value="1"/>
</dbReference>
<dbReference type="GO" id="GO:0004757">
    <property type="term" value="F:sepiapterin reductase (NADP+) activity"/>
    <property type="evidence" value="ECO:0007669"/>
    <property type="project" value="TreeGrafter"/>
</dbReference>
<evidence type="ECO:0000256" key="3">
    <source>
        <dbReference type="ARBA" id="ARBA00022490"/>
    </source>
</evidence>
<keyword evidence="3" id="KW-0963">Cytoplasm</keyword>